<dbReference type="InterPro" id="IPR014234">
    <property type="entry name" value="Spore_CwlD"/>
</dbReference>
<dbReference type="SMART" id="SM00646">
    <property type="entry name" value="Ami_3"/>
    <property type="match status" value="1"/>
</dbReference>
<accession>A0A2A7MDM0</accession>
<keyword evidence="5" id="KW-1185">Reference proteome</keyword>
<dbReference type="PANTHER" id="PTHR30404:SF0">
    <property type="entry name" value="N-ACETYLMURAMOYL-L-ALANINE AMIDASE AMIC"/>
    <property type="match status" value="1"/>
</dbReference>
<dbReference type="Proteomes" id="UP000220840">
    <property type="component" value="Unassembled WGS sequence"/>
</dbReference>
<organism evidence="4 5">
    <name type="scientific">Clostridium neonatale</name>
    <dbReference type="NCBI Taxonomy" id="137838"/>
    <lineage>
        <taxon>Bacteria</taxon>
        <taxon>Bacillati</taxon>
        <taxon>Bacillota</taxon>
        <taxon>Clostridia</taxon>
        <taxon>Eubacteriales</taxon>
        <taxon>Clostridiaceae</taxon>
        <taxon>Clostridium</taxon>
    </lineage>
</organism>
<dbReference type="STRING" id="137838.GCA_001458595_00610"/>
<gene>
    <name evidence="4" type="primary">cwlD</name>
    <name evidence="4" type="ORF">CQ394_17135</name>
</gene>
<sequence length="219" mass="25050">MRYIRALTLLCITIMLFSLPTTVFAESNQDKHIILIDPGHGGIDGGAKSKSGTIEKDINLDISLKLRDYLLEKGYEVHMTREEDKELDTKKVNDLTQRCKLKKETNCDIFISIHQNMFQQSSCFGAQVWYSDNENSRLLAESVQESMKSVIKDNNKRIPKAAKNQYKILRDGYEGGSIIVECGFLSNHEEEQRLKDSNHQDKIVEGIALGIEKYFEDNK</sequence>
<dbReference type="PANTHER" id="PTHR30404">
    <property type="entry name" value="N-ACETYLMURAMOYL-L-ALANINE AMIDASE"/>
    <property type="match status" value="1"/>
</dbReference>
<dbReference type="InterPro" id="IPR002508">
    <property type="entry name" value="MurNAc-LAA_cat"/>
</dbReference>
<evidence type="ECO:0000313" key="4">
    <source>
        <dbReference type="EMBL" id="PEG29660.1"/>
    </source>
</evidence>
<evidence type="ECO:0000256" key="1">
    <source>
        <dbReference type="ARBA" id="ARBA00022801"/>
    </source>
</evidence>
<protein>
    <submittedName>
        <fullName evidence="4">N-acetylmuramoyl-L-alanine amidase CwlD</fullName>
    </submittedName>
</protein>
<dbReference type="GeneID" id="68875546"/>
<dbReference type="RefSeq" id="WP_058293561.1">
    <property type="nucleotide sequence ID" value="NZ_CAKJVD010000034.1"/>
</dbReference>
<dbReference type="CDD" id="cd02696">
    <property type="entry name" value="MurNAc-LAA"/>
    <property type="match status" value="1"/>
</dbReference>
<feature type="domain" description="MurNAc-LAA" evidence="3">
    <location>
        <begin position="105"/>
        <end position="212"/>
    </location>
</feature>
<dbReference type="SUPFAM" id="SSF53187">
    <property type="entry name" value="Zn-dependent exopeptidases"/>
    <property type="match status" value="1"/>
</dbReference>
<dbReference type="Pfam" id="PF01520">
    <property type="entry name" value="Amidase_3"/>
    <property type="match status" value="1"/>
</dbReference>
<feature type="signal peptide" evidence="2">
    <location>
        <begin position="1"/>
        <end position="25"/>
    </location>
</feature>
<name>A0A2A7MDM0_9CLOT</name>
<dbReference type="OrthoDB" id="9806267at2"/>
<keyword evidence="1" id="KW-0378">Hydrolase</keyword>
<dbReference type="AlphaFoldDB" id="A0A2A7MDM0"/>
<dbReference type="EMBL" id="PDCJ01000003">
    <property type="protein sequence ID" value="PEG29660.1"/>
    <property type="molecule type" value="Genomic_DNA"/>
</dbReference>
<dbReference type="GO" id="GO:0009253">
    <property type="term" value="P:peptidoglycan catabolic process"/>
    <property type="evidence" value="ECO:0007669"/>
    <property type="project" value="InterPro"/>
</dbReference>
<keyword evidence="2" id="KW-0732">Signal</keyword>
<feature type="chain" id="PRO_5044380407" evidence="2">
    <location>
        <begin position="26"/>
        <end position="219"/>
    </location>
</feature>
<dbReference type="GO" id="GO:0030288">
    <property type="term" value="C:outer membrane-bounded periplasmic space"/>
    <property type="evidence" value="ECO:0007669"/>
    <property type="project" value="TreeGrafter"/>
</dbReference>
<evidence type="ECO:0000256" key="2">
    <source>
        <dbReference type="SAM" id="SignalP"/>
    </source>
</evidence>
<dbReference type="NCBIfam" id="TIGR02883">
    <property type="entry name" value="spore_cwlD"/>
    <property type="match status" value="1"/>
</dbReference>
<dbReference type="GO" id="GO:0008745">
    <property type="term" value="F:N-acetylmuramoyl-L-alanine amidase activity"/>
    <property type="evidence" value="ECO:0007669"/>
    <property type="project" value="InterPro"/>
</dbReference>
<dbReference type="Gene3D" id="3.40.630.40">
    <property type="entry name" value="Zn-dependent exopeptidases"/>
    <property type="match status" value="1"/>
</dbReference>
<reference evidence="4 5" key="1">
    <citation type="submission" date="2017-10" db="EMBL/GenBank/DDBJ databases">
        <title>Effective Description of Clostridium neonatale sp. nov. linked to necrotizing enterocolitis in neonates and a clarification of species assignable to the genus Clostridium (Prazmowski 1880) emend. Lawson and Rainey 2016.</title>
        <authorList>
            <person name="Bernard K."/>
            <person name="Burdz T."/>
            <person name="Wiebe D."/>
            <person name="Balcewich B."/>
            <person name="Alfa M."/>
            <person name="Bernier A.-M."/>
        </authorList>
    </citation>
    <scope>NUCLEOTIDE SEQUENCE [LARGE SCALE GENOMIC DNA]</scope>
    <source>
        <strain evidence="4 5">LCDC99A005</strain>
    </source>
</reference>
<comment type="caution">
    <text evidence="4">The sequence shown here is derived from an EMBL/GenBank/DDBJ whole genome shotgun (WGS) entry which is preliminary data.</text>
</comment>
<evidence type="ECO:0000313" key="5">
    <source>
        <dbReference type="Proteomes" id="UP000220840"/>
    </source>
</evidence>
<evidence type="ECO:0000259" key="3">
    <source>
        <dbReference type="SMART" id="SM00646"/>
    </source>
</evidence>
<proteinExistence type="predicted"/>
<dbReference type="InterPro" id="IPR050695">
    <property type="entry name" value="N-acetylmuramoyl_amidase_3"/>
</dbReference>